<sequence length="199" mass="20793">MDFGKMDLSEFLSSVMSKTNSALDATTLASNAASQAQQFNSMYANAGNGATLTTTSPVPANFARMSPSQGFGPFKVTLVVSGYWPQTTGDASLDKNRVTNVTVDWGDCTLNDTLLQLDPSVPGSGYSGTHTFDAPDKLKCGAKTGNVTQTVTVTAYTSQSGVQKRTLSVENAWATFPGGSGGQNDTVPVTTTVPLNKSQ</sequence>
<dbReference type="Proteomes" id="UP000008311">
    <property type="component" value="Unassembled WGS sequence"/>
</dbReference>
<protein>
    <submittedName>
        <fullName evidence="2">Uncharacterized protein</fullName>
    </submittedName>
</protein>
<dbReference type="AlphaFoldDB" id="B9TGG8"/>
<dbReference type="EMBL" id="EQ980646">
    <property type="protein sequence ID" value="EEF25045.1"/>
    <property type="molecule type" value="Genomic_DNA"/>
</dbReference>
<dbReference type="InParanoid" id="B9TGG8"/>
<reference evidence="3" key="1">
    <citation type="journal article" date="2010" name="Nat. Biotechnol.">
        <title>Draft genome sequence of the oilseed species Ricinus communis.</title>
        <authorList>
            <person name="Chan A.P."/>
            <person name="Crabtree J."/>
            <person name="Zhao Q."/>
            <person name="Lorenzi H."/>
            <person name="Orvis J."/>
            <person name="Puiu D."/>
            <person name="Melake-Berhan A."/>
            <person name="Jones K.M."/>
            <person name="Redman J."/>
            <person name="Chen G."/>
            <person name="Cahoon E.B."/>
            <person name="Gedil M."/>
            <person name="Stanke M."/>
            <person name="Haas B.J."/>
            <person name="Wortman J.R."/>
            <person name="Fraser-Liggett C.M."/>
            <person name="Ravel J."/>
            <person name="Rabinowicz P.D."/>
        </authorList>
    </citation>
    <scope>NUCLEOTIDE SEQUENCE [LARGE SCALE GENOMIC DNA]</scope>
    <source>
        <strain evidence="3">cv. Hale</strain>
    </source>
</reference>
<keyword evidence="3" id="KW-1185">Reference proteome</keyword>
<name>B9TGG8_RICCO</name>
<organism evidence="2 3">
    <name type="scientific">Ricinus communis</name>
    <name type="common">Castor bean</name>
    <dbReference type="NCBI Taxonomy" id="3988"/>
    <lineage>
        <taxon>Eukaryota</taxon>
        <taxon>Viridiplantae</taxon>
        <taxon>Streptophyta</taxon>
        <taxon>Embryophyta</taxon>
        <taxon>Tracheophyta</taxon>
        <taxon>Spermatophyta</taxon>
        <taxon>Magnoliopsida</taxon>
        <taxon>eudicotyledons</taxon>
        <taxon>Gunneridae</taxon>
        <taxon>Pentapetalae</taxon>
        <taxon>rosids</taxon>
        <taxon>fabids</taxon>
        <taxon>Malpighiales</taxon>
        <taxon>Euphorbiaceae</taxon>
        <taxon>Acalyphoideae</taxon>
        <taxon>Acalypheae</taxon>
        <taxon>Ricinus</taxon>
    </lineage>
</organism>
<evidence type="ECO:0000313" key="3">
    <source>
        <dbReference type="Proteomes" id="UP000008311"/>
    </source>
</evidence>
<gene>
    <name evidence="2" type="ORF">RCOM_1888060</name>
</gene>
<feature type="region of interest" description="Disordered" evidence="1">
    <location>
        <begin position="175"/>
        <end position="199"/>
    </location>
</feature>
<accession>B9TGG8</accession>
<evidence type="ECO:0000313" key="2">
    <source>
        <dbReference type="EMBL" id="EEF25045.1"/>
    </source>
</evidence>
<proteinExistence type="predicted"/>
<evidence type="ECO:0000256" key="1">
    <source>
        <dbReference type="SAM" id="MobiDB-lite"/>
    </source>
</evidence>
<feature type="compositionally biased region" description="Polar residues" evidence="1">
    <location>
        <begin position="183"/>
        <end position="199"/>
    </location>
</feature>